<evidence type="ECO:0000256" key="9">
    <source>
        <dbReference type="ARBA" id="ARBA00023136"/>
    </source>
</evidence>
<evidence type="ECO:0000313" key="15">
    <source>
        <dbReference type="Proteomes" id="UP000275408"/>
    </source>
</evidence>
<sequence>MPSRETEEVDWNNQDPATVVYMIGIYGWRKRFIYFLILVLLVITIVNLSLVIWVMRVMDFNLDGMGKLRITDQGLKLYGEAEFVKDLRANMIRPRQNSELTLQSTANVTVNARNSDGNITGQLFIGNDEVVARNQKFSIKTDQGKNILYADKDKIVFAADKLEFSSPNGAHFSGSVETESLRAPPKKDLRLASLTRSLHMDAPDGMSFKSAAGSVRISSLQDVTIKSMSGKVVLDAEDVSFKNLKIYTGSGGSPAANAREVCICKNGKIFLAAAQSHCQSSASICD</sequence>
<name>A0A3M6TZ88_POCDA</name>
<keyword evidence="12" id="KW-0206">Cytoskeleton</keyword>
<comment type="caution">
    <text evidence="14">The sequence shown here is derived from an EMBL/GenBank/DDBJ whole genome shotgun (WGS) entry which is preliminary data.</text>
</comment>
<feature type="transmembrane region" description="Helical" evidence="13">
    <location>
        <begin position="32"/>
        <end position="55"/>
    </location>
</feature>
<gene>
    <name evidence="14" type="ORF">pdam_00021576</name>
</gene>
<evidence type="ECO:0008006" key="16">
    <source>
        <dbReference type="Google" id="ProtNLM"/>
    </source>
</evidence>
<reference evidence="14 15" key="1">
    <citation type="journal article" date="2018" name="Sci. Rep.">
        <title>Comparative analysis of the Pocillopora damicornis genome highlights role of immune system in coral evolution.</title>
        <authorList>
            <person name="Cunning R."/>
            <person name="Bay R.A."/>
            <person name="Gillette P."/>
            <person name="Baker A.C."/>
            <person name="Traylor-Knowles N."/>
        </authorList>
    </citation>
    <scope>NUCLEOTIDE SEQUENCE [LARGE SCALE GENOMIC DNA]</scope>
    <source>
        <strain evidence="14">RSMAS</strain>
        <tissue evidence="14">Whole animal</tissue>
    </source>
</reference>
<keyword evidence="11" id="KW-0325">Glycoprotein</keyword>
<evidence type="ECO:0000256" key="7">
    <source>
        <dbReference type="ARBA" id="ARBA00022968"/>
    </source>
</evidence>
<dbReference type="GO" id="GO:0016012">
    <property type="term" value="C:sarcoglycan complex"/>
    <property type="evidence" value="ECO:0007669"/>
    <property type="project" value="InterPro"/>
</dbReference>
<keyword evidence="15" id="KW-1185">Reference proteome</keyword>
<dbReference type="GO" id="GO:0005856">
    <property type="term" value="C:cytoskeleton"/>
    <property type="evidence" value="ECO:0007669"/>
    <property type="project" value="UniProtKB-SubCell"/>
</dbReference>
<dbReference type="Pfam" id="PF04790">
    <property type="entry name" value="Sarcoglycan_1"/>
    <property type="match status" value="1"/>
</dbReference>
<dbReference type="PANTHER" id="PTHR12939">
    <property type="entry name" value="SARCOGLYCAN"/>
    <property type="match status" value="1"/>
</dbReference>
<keyword evidence="10" id="KW-1015">Disulfide bond</keyword>
<dbReference type="Proteomes" id="UP000275408">
    <property type="component" value="Unassembled WGS sequence"/>
</dbReference>
<comment type="similarity">
    <text evidence="3">Belongs to the sarcoglycan beta/delta/gamma/zeta family.</text>
</comment>
<dbReference type="PANTHER" id="PTHR12939:SF10">
    <property type="entry name" value="EG:4F1.1 PROTEIN"/>
    <property type="match status" value="1"/>
</dbReference>
<keyword evidence="4" id="KW-1003">Cell membrane</keyword>
<evidence type="ECO:0000256" key="10">
    <source>
        <dbReference type="ARBA" id="ARBA00023157"/>
    </source>
</evidence>
<protein>
    <recommendedName>
        <fullName evidence="16">Gamma-sarcoglycan</fullName>
    </recommendedName>
</protein>
<dbReference type="GO" id="GO:0042383">
    <property type="term" value="C:sarcolemma"/>
    <property type="evidence" value="ECO:0007669"/>
    <property type="project" value="UniProtKB-SubCell"/>
</dbReference>
<keyword evidence="7" id="KW-0735">Signal-anchor</keyword>
<keyword evidence="5" id="KW-0963">Cytoplasm</keyword>
<dbReference type="OMA" id="FQMTREQ"/>
<evidence type="ECO:0000256" key="13">
    <source>
        <dbReference type="SAM" id="Phobius"/>
    </source>
</evidence>
<evidence type="ECO:0000256" key="8">
    <source>
        <dbReference type="ARBA" id="ARBA00022989"/>
    </source>
</evidence>
<evidence type="ECO:0000256" key="1">
    <source>
        <dbReference type="ARBA" id="ARBA00004245"/>
    </source>
</evidence>
<comment type="subcellular location">
    <subcellularLocation>
        <location evidence="2">Cell membrane</location>
        <location evidence="2">Sarcolemma</location>
        <topology evidence="2">Single-pass type II membrane protein</topology>
    </subcellularLocation>
    <subcellularLocation>
        <location evidence="1">Cytoplasm</location>
        <location evidence="1">Cytoskeleton</location>
    </subcellularLocation>
</comment>
<dbReference type="InterPro" id="IPR039972">
    <property type="entry name" value="Sarcoglycan_gamma/delta/zeta"/>
</dbReference>
<evidence type="ECO:0000256" key="6">
    <source>
        <dbReference type="ARBA" id="ARBA00022692"/>
    </source>
</evidence>
<evidence type="ECO:0000256" key="3">
    <source>
        <dbReference type="ARBA" id="ARBA00007574"/>
    </source>
</evidence>
<keyword evidence="8 13" id="KW-1133">Transmembrane helix</keyword>
<evidence type="ECO:0000313" key="14">
    <source>
        <dbReference type="EMBL" id="RMX46578.1"/>
    </source>
</evidence>
<dbReference type="AlphaFoldDB" id="A0A3M6TZ88"/>
<evidence type="ECO:0000256" key="4">
    <source>
        <dbReference type="ARBA" id="ARBA00022475"/>
    </source>
</evidence>
<accession>A0A3M6TZ88</accession>
<dbReference type="OrthoDB" id="5973998at2759"/>
<keyword evidence="6 13" id="KW-0812">Transmembrane</keyword>
<evidence type="ECO:0000256" key="5">
    <source>
        <dbReference type="ARBA" id="ARBA00022490"/>
    </source>
</evidence>
<proteinExistence type="inferred from homology"/>
<keyword evidence="9 13" id="KW-0472">Membrane</keyword>
<evidence type="ECO:0000256" key="2">
    <source>
        <dbReference type="ARBA" id="ARBA00004274"/>
    </source>
</evidence>
<organism evidence="14 15">
    <name type="scientific">Pocillopora damicornis</name>
    <name type="common">Cauliflower coral</name>
    <name type="synonym">Millepora damicornis</name>
    <dbReference type="NCBI Taxonomy" id="46731"/>
    <lineage>
        <taxon>Eukaryota</taxon>
        <taxon>Metazoa</taxon>
        <taxon>Cnidaria</taxon>
        <taxon>Anthozoa</taxon>
        <taxon>Hexacorallia</taxon>
        <taxon>Scleractinia</taxon>
        <taxon>Astrocoeniina</taxon>
        <taxon>Pocilloporidae</taxon>
        <taxon>Pocillopora</taxon>
    </lineage>
</organism>
<evidence type="ECO:0000256" key="11">
    <source>
        <dbReference type="ARBA" id="ARBA00023180"/>
    </source>
</evidence>
<evidence type="ECO:0000256" key="12">
    <source>
        <dbReference type="ARBA" id="ARBA00023212"/>
    </source>
</evidence>
<dbReference type="EMBL" id="RCHS01002662">
    <property type="protein sequence ID" value="RMX46578.1"/>
    <property type="molecule type" value="Genomic_DNA"/>
</dbReference>
<dbReference type="STRING" id="46731.A0A3M6TZ88"/>
<dbReference type="InterPro" id="IPR006875">
    <property type="entry name" value="Sarcoglycan"/>
</dbReference>